<dbReference type="EMBL" id="VIEB01000282">
    <property type="protein sequence ID" value="TQD96953.1"/>
    <property type="molecule type" value="Genomic_DNA"/>
</dbReference>
<dbReference type="AlphaFoldDB" id="A0A540MDY4"/>
<gene>
    <name evidence="2" type="ORF">C1H46_017433</name>
</gene>
<accession>A0A540MDY4</accession>
<evidence type="ECO:0000313" key="2">
    <source>
        <dbReference type="EMBL" id="TQD96953.1"/>
    </source>
</evidence>
<protein>
    <submittedName>
        <fullName evidence="2">Uncharacterized protein</fullName>
    </submittedName>
</protein>
<feature type="region of interest" description="Disordered" evidence="1">
    <location>
        <begin position="1"/>
        <end position="60"/>
    </location>
</feature>
<dbReference type="Proteomes" id="UP000315295">
    <property type="component" value="Unassembled WGS sequence"/>
</dbReference>
<feature type="compositionally biased region" description="Basic and acidic residues" evidence="1">
    <location>
        <begin position="44"/>
        <end position="59"/>
    </location>
</feature>
<organism evidence="2 3">
    <name type="scientific">Malus baccata</name>
    <name type="common">Siberian crab apple</name>
    <name type="synonym">Pyrus baccata</name>
    <dbReference type="NCBI Taxonomy" id="106549"/>
    <lineage>
        <taxon>Eukaryota</taxon>
        <taxon>Viridiplantae</taxon>
        <taxon>Streptophyta</taxon>
        <taxon>Embryophyta</taxon>
        <taxon>Tracheophyta</taxon>
        <taxon>Spermatophyta</taxon>
        <taxon>Magnoliopsida</taxon>
        <taxon>eudicotyledons</taxon>
        <taxon>Gunneridae</taxon>
        <taxon>Pentapetalae</taxon>
        <taxon>rosids</taxon>
        <taxon>fabids</taxon>
        <taxon>Rosales</taxon>
        <taxon>Rosaceae</taxon>
        <taxon>Amygdaloideae</taxon>
        <taxon>Maleae</taxon>
        <taxon>Malus</taxon>
    </lineage>
</organism>
<keyword evidence="3" id="KW-1185">Reference proteome</keyword>
<proteinExistence type="predicted"/>
<name>A0A540MDY4_MALBA</name>
<sequence>MKKSSMSPHPYHSPLNAGDQKEEAKSFRVDQKTGASRSHAMANNKEETAPKKLERKSTEDINESAEAFIKKFRKQLLIQRLESIENYEQMLARGL</sequence>
<evidence type="ECO:0000313" key="3">
    <source>
        <dbReference type="Proteomes" id="UP000315295"/>
    </source>
</evidence>
<comment type="caution">
    <text evidence="2">The sequence shown here is derived from an EMBL/GenBank/DDBJ whole genome shotgun (WGS) entry which is preliminary data.</text>
</comment>
<dbReference type="Pfam" id="PF05553">
    <property type="entry name" value="DUF761"/>
    <property type="match status" value="1"/>
</dbReference>
<feature type="compositionally biased region" description="Basic and acidic residues" evidence="1">
    <location>
        <begin position="19"/>
        <end position="31"/>
    </location>
</feature>
<dbReference type="PANTHER" id="PTHR33098:SF46">
    <property type="entry name" value="COTTON FIBER PROTEIN"/>
    <property type="match status" value="1"/>
</dbReference>
<dbReference type="InterPro" id="IPR008480">
    <property type="entry name" value="DUF761_pln"/>
</dbReference>
<reference evidence="2 3" key="1">
    <citation type="journal article" date="2019" name="G3 (Bethesda)">
        <title>Sequencing of a Wild Apple (Malus baccata) Genome Unravels the Differences Between Cultivated and Wild Apple Species Regarding Disease Resistance and Cold Tolerance.</title>
        <authorList>
            <person name="Chen X."/>
        </authorList>
    </citation>
    <scope>NUCLEOTIDE SEQUENCE [LARGE SCALE GENOMIC DNA]</scope>
    <source>
        <strain evidence="3">cv. Shandingzi</strain>
        <tissue evidence="2">Leaves</tissue>
    </source>
</reference>
<dbReference type="PANTHER" id="PTHR33098">
    <property type="entry name" value="COTTON FIBER (DUF761)"/>
    <property type="match status" value="1"/>
</dbReference>
<evidence type="ECO:0000256" key="1">
    <source>
        <dbReference type="SAM" id="MobiDB-lite"/>
    </source>
</evidence>